<dbReference type="EMBL" id="OIVN01000669">
    <property type="protein sequence ID" value="SPC83840.1"/>
    <property type="molecule type" value="Genomic_DNA"/>
</dbReference>
<evidence type="ECO:0000313" key="2">
    <source>
        <dbReference type="EMBL" id="SPC83840.1"/>
    </source>
</evidence>
<protein>
    <recommendedName>
        <fullName evidence="1">Reverse transcriptase domain-containing protein</fullName>
    </recommendedName>
</protein>
<feature type="domain" description="Reverse transcriptase" evidence="1">
    <location>
        <begin position="1"/>
        <end position="149"/>
    </location>
</feature>
<name>A0A2N9F9Z7_FAGSY</name>
<accession>A0A2N9F9Z7</accession>
<gene>
    <name evidence="2" type="ORF">FSB_LOCUS11722</name>
</gene>
<dbReference type="Pfam" id="PF00078">
    <property type="entry name" value="RVT_1"/>
    <property type="match status" value="1"/>
</dbReference>
<dbReference type="PROSITE" id="PS50878">
    <property type="entry name" value="RT_POL"/>
    <property type="match status" value="1"/>
</dbReference>
<dbReference type="AlphaFoldDB" id="A0A2N9F9Z7"/>
<dbReference type="InterPro" id="IPR000477">
    <property type="entry name" value="RT_dom"/>
</dbReference>
<sequence>MCISTVCFLVLVNGAPFGFFSSSRGLRQGNPLSPLLFILAMEELNRMLCQTEEAGLIWGFKVGATADEELCISHLLFADDTILLFNADPEQLLYVWMVLTYFEATTSLRVNMSKSEMVPMEVVGNLPALADLLCFRVRAFPMPYLGMPLGASFKVDVVASSFHFLQSHSPAREGSNCLRWRLKKSEVFDTRSYYSALRGSQAVMFPWKGIWGVKAPRWCSMCRCNGETVDHLLLHCSAAARWGYVLRAFGVQWVMPGQIMYLLLGWRGWVGKHSSNV</sequence>
<proteinExistence type="predicted"/>
<dbReference type="PANTHER" id="PTHR33116">
    <property type="entry name" value="REVERSE TRANSCRIPTASE ZINC-BINDING DOMAIN-CONTAINING PROTEIN-RELATED-RELATED"/>
    <property type="match status" value="1"/>
</dbReference>
<reference evidence="2" key="1">
    <citation type="submission" date="2018-02" db="EMBL/GenBank/DDBJ databases">
        <authorList>
            <person name="Cohen D.B."/>
            <person name="Kent A.D."/>
        </authorList>
    </citation>
    <scope>NUCLEOTIDE SEQUENCE</scope>
</reference>
<organism evidence="2">
    <name type="scientific">Fagus sylvatica</name>
    <name type="common">Beechnut</name>
    <dbReference type="NCBI Taxonomy" id="28930"/>
    <lineage>
        <taxon>Eukaryota</taxon>
        <taxon>Viridiplantae</taxon>
        <taxon>Streptophyta</taxon>
        <taxon>Embryophyta</taxon>
        <taxon>Tracheophyta</taxon>
        <taxon>Spermatophyta</taxon>
        <taxon>Magnoliopsida</taxon>
        <taxon>eudicotyledons</taxon>
        <taxon>Gunneridae</taxon>
        <taxon>Pentapetalae</taxon>
        <taxon>rosids</taxon>
        <taxon>fabids</taxon>
        <taxon>Fagales</taxon>
        <taxon>Fagaceae</taxon>
        <taxon>Fagus</taxon>
    </lineage>
</organism>
<dbReference type="PANTHER" id="PTHR33116:SF78">
    <property type="entry name" value="OS12G0587133 PROTEIN"/>
    <property type="match status" value="1"/>
</dbReference>
<evidence type="ECO:0000259" key="1">
    <source>
        <dbReference type="PROSITE" id="PS50878"/>
    </source>
</evidence>